<gene>
    <name evidence="1" type="ORF">F1189_23140</name>
</gene>
<evidence type="ECO:0000313" key="2">
    <source>
        <dbReference type="Proteomes" id="UP000325255"/>
    </source>
</evidence>
<name>A0A5M6IN25_9PROT</name>
<protein>
    <submittedName>
        <fullName evidence="1">Uncharacterized protein</fullName>
    </submittedName>
</protein>
<accession>A0A5M6IN25</accession>
<dbReference type="AlphaFoldDB" id="A0A5M6IN25"/>
<dbReference type="Proteomes" id="UP000325255">
    <property type="component" value="Unassembled WGS sequence"/>
</dbReference>
<organism evidence="1 2">
    <name type="scientific">Rhodovastum atsumiense</name>
    <dbReference type="NCBI Taxonomy" id="504468"/>
    <lineage>
        <taxon>Bacteria</taxon>
        <taxon>Pseudomonadati</taxon>
        <taxon>Pseudomonadota</taxon>
        <taxon>Alphaproteobacteria</taxon>
        <taxon>Acetobacterales</taxon>
        <taxon>Acetobacteraceae</taxon>
        <taxon>Rhodovastum</taxon>
    </lineage>
</organism>
<keyword evidence="2" id="KW-1185">Reference proteome</keyword>
<proteinExistence type="predicted"/>
<dbReference type="RefSeq" id="WP_150043285.1">
    <property type="nucleotide sequence ID" value="NZ_OW485608.1"/>
</dbReference>
<reference evidence="1 2" key="1">
    <citation type="submission" date="2019-09" db="EMBL/GenBank/DDBJ databases">
        <title>Genome sequence of Rhodovastum atsumiense, a diverse member of the Acetobacteraceae family of non-sulfur purple photosynthetic bacteria.</title>
        <authorList>
            <person name="Meyer T."/>
            <person name="Kyndt J."/>
        </authorList>
    </citation>
    <scope>NUCLEOTIDE SEQUENCE [LARGE SCALE GENOMIC DNA]</scope>
    <source>
        <strain evidence="1 2">DSM 21279</strain>
    </source>
</reference>
<dbReference type="EMBL" id="VWPK01000046">
    <property type="protein sequence ID" value="KAA5609661.1"/>
    <property type="molecule type" value="Genomic_DNA"/>
</dbReference>
<comment type="caution">
    <text evidence="1">The sequence shown here is derived from an EMBL/GenBank/DDBJ whole genome shotgun (WGS) entry which is preliminary data.</text>
</comment>
<sequence length="103" mass="11170">MLIRSPIRSPVRAPIRSAFGGVSNRPDALLDDPTYQSVHLIDDPLTGALRAWDNDPVSADHVGRISWARGISIAAGPINTSGYSRLDAIFDDPLSGTVKWSWT</sequence>
<evidence type="ECO:0000313" key="1">
    <source>
        <dbReference type="EMBL" id="KAA5609661.1"/>
    </source>
</evidence>